<dbReference type="GeneID" id="68296799"/>
<name>A0A9P3FI44_9PEZI</name>
<dbReference type="AlphaFoldDB" id="A0A9P3FI44"/>
<evidence type="ECO:0000256" key="1">
    <source>
        <dbReference type="ARBA" id="ARBA00004141"/>
    </source>
</evidence>
<comment type="subcellular location">
    <subcellularLocation>
        <location evidence="1">Membrane</location>
        <topology evidence="1">Multi-pass membrane protein</topology>
    </subcellularLocation>
</comment>
<evidence type="ECO:0000256" key="4">
    <source>
        <dbReference type="ARBA" id="ARBA00023136"/>
    </source>
</evidence>
<feature type="transmembrane region" description="Helical" evidence="5">
    <location>
        <begin position="117"/>
        <end position="140"/>
    </location>
</feature>
<organism evidence="6 7">
    <name type="scientific">Cercospora kikuchii</name>
    <dbReference type="NCBI Taxonomy" id="84275"/>
    <lineage>
        <taxon>Eukaryota</taxon>
        <taxon>Fungi</taxon>
        <taxon>Dikarya</taxon>
        <taxon>Ascomycota</taxon>
        <taxon>Pezizomycotina</taxon>
        <taxon>Dothideomycetes</taxon>
        <taxon>Dothideomycetidae</taxon>
        <taxon>Mycosphaerellales</taxon>
        <taxon>Mycosphaerellaceae</taxon>
        <taxon>Cercospora</taxon>
    </lineage>
</organism>
<evidence type="ECO:0000313" key="6">
    <source>
        <dbReference type="EMBL" id="GIZ48151.1"/>
    </source>
</evidence>
<dbReference type="Proteomes" id="UP000825890">
    <property type="component" value="Unassembled WGS sequence"/>
</dbReference>
<gene>
    <name evidence="6" type="ORF">CKM354_001122400</name>
</gene>
<dbReference type="EMBL" id="BOLY01000007">
    <property type="protein sequence ID" value="GIZ48151.1"/>
    <property type="molecule type" value="Genomic_DNA"/>
</dbReference>
<protein>
    <submittedName>
        <fullName evidence="6">Uncharacterized protein</fullName>
    </submittedName>
</protein>
<feature type="transmembrane region" description="Helical" evidence="5">
    <location>
        <begin position="245"/>
        <end position="265"/>
    </location>
</feature>
<feature type="transmembrane region" description="Helical" evidence="5">
    <location>
        <begin position="6"/>
        <end position="24"/>
    </location>
</feature>
<evidence type="ECO:0000256" key="3">
    <source>
        <dbReference type="ARBA" id="ARBA00022989"/>
    </source>
</evidence>
<keyword evidence="2 5" id="KW-0812">Transmembrane</keyword>
<keyword evidence="7" id="KW-1185">Reference proteome</keyword>
<reference evidence="6 7" key="1">
    <citation type="submission" date="2021-01" db="EMBL/GenBank/DDBJ databases">
        <title>Cercospora kikuchii MAFF 305040 whole genome shotgun sequence.</title>
        <authorList>
            <person name="Kashiwa T."/>
            <person name="Suzuki T."/>
        </authorList>
    </citation>
    <scope>NUCLEOTIDE SEQUENCE [LARGE SCALE GENOMIC DNA]</scope>
    <source>
        <strain evidence="6 7">MAFF 305040</strain>
    </source>
</reference>
<evidence type="ECO:0000256" key="2">
    <source>
        <dbReference type="ARBA" id="ARBA00022692"/>
    </source>
</evidence>
<feature type="transmembrane region" description="Helical" evidence="5">
    <location>
        <begin position="44"/>
        <end position="67"/>
    </location>
</feature>
<feature type="transmembrane region" description="Helical" evidence="5">
    <location>
        <begin position="146"/>
        <end position="168"/>
    </location>
</feature>
<comment type="caution">
    <text evidence="6">The sequence shown here is derived from an EMBL/GenBank/DDBJ whole genome shotgun (WGS) entry which is preliminary data.</text>
</comment>
<dbReference type="GO" id="GO:0016020">
    <property type="term" value="C:membrane"/>
    <property type="evidence" value="ECO:0007669"/>
    <property type="project" value="UniProtKB-SubCell"/>
</dbReference>
<feature type="transmembrane region" description="Helical" evidence="5">
    <location>
        <begin position="189"/>
        <end position="210"/>
    </location>
</feature>
<dbReference type="RefSeq" id="XP_044662638.1">
    <property type="nucleotide sequence ID" value="XM_044806703.1"/>
</dbReference>
<dbReference type="Pfam" id="PF04193">
    <property type="entry name" value="PQ-loop"/>
    <property type="match status" value="1"/>
</dbReference>
<accession>A0A9P3FI44</accession>
<sequence length="286" mass="32903">MGLLAVPDAVVRLALLILTIASFIPQYRTTQERKNCDGVSLTYLLANIYITNYMLAMIIASMGPFSVEDYEQFFLGRSIDLRDLYDLLQFAVPVFGFATHFYQTLTLPPKRPKVKFLAVVIRQFILLTTMLPAIGIVFTADQWGQLVFMLPLVYAHPIVLIAAILGPIRQIFKMRHQPRPDELRALCPQGLLLQAPAFSLVGLSLLWRFYPGSWLWESHPEWRENNTIFVRIFVGLREWYRMTGWFTVDFLIIAFGQALVGYVAWKKQKQKKATSADEEVERQPLL</sequence>
<feature type="transmembrane region" description="Helical" evidence="5">
    <location>
        <begin position="87"/>
        <end position="105"/>
    </location>
</feature>
<keyword evidence="4 5" id="KW-0472">Membrane</keyword>
<dbReference type="InterPro" id="IPR006603">
    <property type="entry name" value="PQ-loop_rpt"/>
</dbReference>
<evidence type="ECO:0000313" key="7">
    <source>
        <dbReference type="Proteomes" id="UP000825890"/>
    </source>
</evidence>
<keyword evidence="3 5" id="KW-1133">Transmembrane helix</keyword>
<dbReference type="OrthoDB" id="3650496at2759"/>
<evidence type="ECO:0000256" key="5">
    <source>
        <dbReference type="SAM" id="Phobius"/>
    </source>
</evidence>
<proteinExistence type="predicted"/>